<evidence type="ECO:0000313" key="2">
    <source>
        <dbReference type="Proteomes" id="UP000861567"/>
    </source>
</evidence>
<protein>
    <submittedName>
        <fullName evidence="1">Uncharacterized protein</fullName>
    </submittedName>
</protein>
<sequence length="222" mass="25801">HRKSSGDVVHYRDLKDPGVKLYWTVPPQELEALSEETIKLFQMDKEYCAEVKAIVRRLQRLEWLLINSNVPGKYRLYKDELINKVVECYKAFSIIEPKREEPKTGGWYGWALSLFSAPRNAEERTLQDKIKKAKSLFNTIYMAIVDNYQIDDDAPIENQNTLPYEETGDNRFENMVEAVASYLSRKDKINLCKIIGRTYCEDHVESEDYEGTIPLTPHLSAT</sequence>
<reference evidence="1" key="2">
    <citation type="submission" date="2020-11" db="EMBL/GenBank/DDBJ databases">
        <authorList>
            <consortium name="NCBI Pathogen Detection Project"/>
        </authorList>
    </citation>
    <scope>NUCLEOTIDE SEQUENCE</scope>
    <source>
        <strain evidence="1">D3612</strain>
    </source>
</reference>
<name>A0AAN5KRZ3_LEGPN</name>
<dbReference type="AlphaFoldDB" id="A0AAN5KRZ3"/>
<evidence type="ECO:0000313" key="1">
    <source>
        <dbReference type="EMBL" id="HAT1596780.1"/>
    </source>
</evidence>
<feature type="non-terminal residue" evidence="1">
    <location>
        <position position="1"/>
    </location>
</feature>
<dbReference type="Proteomes" id="UP000861567">
    <property type="component" value="Unassembled WGS sequence"/>
</dbReference>
<comment type="caution">
    <text evidence="1">The sequence shown here is derived from an EMBL/GenBank/DDBJ whole genome shotgun (WGS) entry which is preliminary data.</text>
</comment>
<proteinExistence type="predicted"/>
<reference evidence="1" key="1">
    <citation type="journal article" date="2018" name="Genome Biol.">
        <title>SKESA: strategic k-mer extension for scrupulous assemblies.</title>
        <authorList>
            <person name="Souvorov A."/>
            <person name="Agarwala R."/>
            <person name="Lipman D.J."/>
        </authorList>
    </citation>
    <scope>NUCLEOTIDE SEQUENCE</scope>
    <source>
        <strain evidence="1">D3612</strain>
    </source>
</reference>
<accession>A0AAN5KRZ3</accession>
<organism evidence="1 2">
    <name type="scientific">Legionella pneumophila</name>
    <dbReference type="NCBI Taxonomy" id="446"/>
    <lineage>
        <taxon>Bacteria</taxon>
        <taxon>Pseudomonadati</taxon>
        <taxon>Pseudomonadota</taxon>
        <taxon>Gammaproteobacteria</taxon>
        <taxon>Legionellales</taxon>
        <taxon>Legionellaceae</taxon>
        <taxon>Legionella</taxon>
    </lineage>
</organism>
<dbReference type="EMBL" id="DACSEI010000019">
    <property type="protein sequence ID" value="HAT1596780.1"/>
    <property type="molecule type" value="Genomic_DNA"/>
</dbReference>
<gene>
    <name evidence="1" type="ORF">I8Y58_002011</name>
</gene>